<feature type="compositionally biased region" description="Low complexity" evidence="1">
    <location>
        <begin position="650"/>
        <end position="697"/>
    </location>
</feature>
<feature type="compositionally biased region" description="Pro residues" evidence="1">
    <location>
        <begin position="475"/>
        <end position="487"/>
    </location>
</feature>
<feature type="region of interest" description="Disordered" evidence="1">
    <location>
        <begin position="465"/>
        <end position="762"/>
    </location>
</feature>
<dbReference type="EMBL" id="KZ678132">
    <property type="protein sequence ID" value="PSN69870.1"/>
    <property type="molecule type" value="Genomic_DNA"/>
</dbReference>
<proteinExistence type="predicted"/>
<keyword evidence="4" id="KW-1185">Reference proteome</keyword>
<evidence type="ECO:0000313" key="3">
    <source>
        <dbReference type="EMBL" id="PSN69870.1"/>
    </source>
</evidence>
<feature type="compositionally biased region" description="Low complexity" evidence="1">
    <location>
        <begin position="162"/>
        <end position="179"/>
    </location>
</feature>
<feature type="compositionally biased region" description="Low complexity" evidence="1">
    <location>
        <begin position="705"/>
        <end position="750"/>
    </location>
</feature>
<dbReference type="STRING" id="1448308.A0A2T2NWS5"/>
<feature type="compositionally biased region" description="Polar residues" evidence="1">
    <location>
        <begin position="259"/>
        <end position="301"/>
    </location>
</feature>
<reference evidence="3 4" key="1">
    <citation type="journal article" date="2018" name="Front. Microbiol.">
        <title>Genome-Wide Analysis of Corynespora cassiicola Leaf Fall Disease Putative Effectors.</title>
        <authorList>
            <person name="Lopez D."/>
            <person name="Ribeiro S."/>
            <person name="Label P."/>
            <person name="Fumanal B."/>
            <person name="Venisse J.S."/>
            <person name="Kohler A."/>
            <person name="de Oliveira R.R."/>
            <person name="Labutti K."/>
            <person name="Lipzen A."/>
            <person name="Lail K."/>
            <person name="Bauer D."/>
            <person name="Ohm R.A."/>
            <person name="Barry K.W."/>
            <person name="Spatafora J."/>
            <person name="Grigoriev I.V."/>
            <person name="Martin F.M."/>
            <person name="Pujade-Renaud V."/>
        </authorList>
    </citation>
    <scope>NUCLEOTIDE SEQUENCE [LARGE SCALE GENOMIC DNA]</scope>
    <source>
        <strain evidence="3 4">Philippines</strain>
    </source>
</reference>
<feature type="compositionally biased region" description="Low complexity" evidence="1">
    <location>
        <begin position="515"/>
        <end position="528"/>
    </location>
</feature>
<feature type="compositionally biased region" description="Low complexity" evidence="1">
    <location>
        <begin position="543"/>
        <end position="555"/>
    </location>
</feature>
<dbReference type="OrthoDB" id="3798921at2759"/>
<protein>
    <submittedName>
        <fullName evidence="3">Uncharacterized protein</fullName>
    </submittedName>
</protein>
<name>A0A2T2NWS5_CORCC</name>
<dbReference type="Proteomes" id="UP000240883">
    <property type="component" value="Unassembled WGS sequence"/>
</dbReference>
<evidence type="ECO:0000313" key="4">
    <source>
        <dbReference type="Proteomes" id="UP000240883"/>
    </source>
</evidence>
<feature type="compositionally biased region" description="Polar residues" evidence="1">
    <location>
        <begin position="751"/>
        <end position="762"/>
    </location>
</feature>
<keyword evidence="2" id="KW-0472">Membrane</keyword>
<dbReference type="AlphaFoldDB" id="A0A2T2NWS5"/>
<accession>A0A2T2NWS5</accession>
<feature type="compositionally biased region" description="Polar residues" evidence="1">
    <location>
        <begin position="502"/>
        <end position="514"/>
    </location>
</feature>
<keyword evidence="2" id="KW-1133">Transmembrane helix</keyword>
<feature type="compositionally biased region" description="Polar residues" evidence="1">
    <location>
        <begin position="201"/>
        <end position="214"/>
    </location>
</feature>
<feature type="compositionally biased region" description="Polar residues" evidence="1">
    <location>
        <begin position="619"/>
        <end position="637"/>
    </location>
</feature>
<sequence>MSAITQAQGQFSNCGPGVDNYELSYHCKGPSCSSINGFQNIKCNTDGGSAVSCSNDVKCPQGIASYQSNFTFTQSAPDPLHPSHAEPDTLVQQEQHVLLASCAKLSVYSDGTKQGTRVDGGGQDADCPIQVQSTPAALAMGNTRQATKPAEPKTREGGAAAGGSAAEAAATNGPATAGNLQSKKTGLGGATRIGAVGTQGSGSNNPEATAQALSISGKPGSGDNHNPTSVGGTGAGVGDGSGPTSAGNAGPEATGNGEQGATGTSKPNSQGDGKPSATSDGDVGPSSTSKPEQFTGSAYSRRSTSKQALFITFLIGLMIMLPGVQAHAMDRARRNELRKRAEYRVRAVSDKVRDFAVNFGSDLAAKVNSQGQNGNTFAKNLVADVVSSVCGAYFEGEAVQSFTPVVVEDCIKSLYGEERQLQPDTQFLAVFGASLLCDYAVSEAFPIAEEFYPEGCEGLQDLAKREDPSATVAPFQPPAVTPSPPPAASNTLVPAQDLSVAPSPSNQATQGQSNPPASSPSVIAVSVPDTPSPTPETVPVDVNPAPSSMPSPSNNQTPAPPVSEPPIVTTAAPTAEDGTSELPASSPIPPIETPDQPSSPEVVPLTPTSEINTPELPVSSPTPQVESSDQDSLSDVPTPSPPTIPQDLASPSTPSVDVTPSTPPTVDVSTPGPSIPSTPDVTLPSPTSSTLTPQEPSVTPPTTPDVPSTPSTPTTPGDPSTPSTPTTPDTPSTPSTPSIQEPSITISSTTVPESSSDITTPSNYNTFGVNIGLFYDCRPFFIQYIGILLYRPANFHYQQQLVDYHTGTVGWELNYTIVFVYYSPSDYDK</sequence>
<feature type="compositionally biased region" description="Gly residues" evidence="1">
    <location>
        <begin position="231"/>
        <end position="241"/>
    </location>
</feature>
<feature type="region of interest" description="Disordered" evidence="1">
    <location>
        <begin position="141"/>
        <end position="301"/>
    </location>
</feature>
<evidence type="ECO:0000256" key="1">
    <source>
        <dbReference type="SAM" id="MobiDB-lite"/>
    </source>
</evidence>
<organism evidence="3 4">
    <name type="scientific">Corynespora cassiicola Philippines</name>
    <dbReference type="NCBI Taxonomy" id="1448308"/>
    <lineage>
        <taxon>Eukaryota</taxon>
        <taxon>Fungi</taxon>
        <taxon>Dikarya</taxon>
        <taxon>Ascomycota</taxon>
        <taxon>Pezizomycotina</taxon>
        <taxon>Dothideomycetes</taxon>
        <taxon>Pleosporomycetidae</taxon>
        <taxon>Pleosporales</taxon>
        <taxon>Corynesporascaceae</taxon>
        <taxon>Corynespora</taxon>
    </lineage>
</organism>
<keyword evidence="2" id="KW-0812">Transmembrane</keyword>
<evidence type="ECO:0000256" key="2">
    <source>
        <dbReference type="SAM" id="Phobius"/>
    </source>
</evidence>
<gene>
    <name evidence="3" type="ORF">BS50DRAFT_631841</name>
</gene>
<feature type="transmembrane region" description="Helical" evidence="2">
    <location>
        <begin position="308"/>
        <end position="329"/>
    </location>
</feature>